<evidence type="ECO:0000259" key="11">
    <source>
        <dbReference type="Pfam" id="PF05770"/>
    </source>
</evidence>
<dbReference type="Gene3D" id="3.30.470.20">
    <property type="entry name" value="ATP-grasp fold, B domain"/>
    <property type="match status" value="1"/>
</dbReference>
<feature type="domain" description="Inositol 1,3,4-trisphosphate 5/6-kinase ATP-grasp" evidence="11">
    <location>
        <begin position="367"/>
        <end position="400"/>
    </location>
</feature>
<keyword evidence="8" id="KW-0067">ATP-binding</keyword>
<comment type="caution">
    <text evidence="13">The sequence shown here is derived from an EMBL/GenBank/DDBJ whole genome shotgun (WGS) entry which is preliminary data.</text>
</comment>
<evidence type="ECO:0000256" key="2">
    <source>
        <dbReference type="ARBA" id="ARBA00009601"/>
    </source>
</evidence>
<sequence length="580" mass="59899">MSQAPDAATPVIVGLAFLPKKLPRVLTPQLRVLAESKGLRLVALDPHVPLEEQEPGGQRAKGALLAPGEPRDGRREAFDVIVHKLHADPVWEAHLARYIAAHPHVRQLDPPAAIHATEDRAVMLAGIPPGGLQLKLRLPQPQPQPLAQPQPPPHSVPSPQQSPGPQSAVLQSLHARPRVLPGPESGLGGTRMQGPRLEAEVAVTVLAPAQLVVASRKELRRLAGSAGAGAAAGTLAPRASPLQPPLLLKTQRSDAGGTAEGTATTAAATAPTAAPTAATAPTAAAAAAAAGCGGPAPAVPACHRLAVAACWSELEALGQELQLQRPAQGSAGGEGGKEGGGGDGIGAGSTAGGGEGDESWEEGGSWTPLVVQQYVPHTEELYKVYVLGRHVRVERRASLTLAQLRALGGGAAREGEQAAAAAGKGDRRAGGLLVHNLSAQPQATGAIRAPAASAGDSDDAGPAIAAEMVSGALDERILHAVAHALSQRLGLSMFNFDAVVPVPEHHEQQRHEEQKQDVNAASQKQQQQQEQQQRLSLFVVDVNYFPGYDKLSGWEEMLVDHLRAAADEAVAARGLSLPGV</sequence>
<evidence type="ECO:0000313" key="14">
    <source>
        <dbReference type="Proteomes" id="UP001054857"/>
    </source>
</evidence>
<reference evidence="13 14" key="1">
    <citation type="journal article" date="2021" name="Sci. Rep.">
        <title>Genome sequencing of the multicellular alga Astrephomene provides insights into convergent evolution of germ-soma differentiation.</title>
        <authorList>
            <person name="Yamashita S."/>
            <person name="Yamamoto K."/>
            <person name="Matsuzaki R."/>
            <person name="Suzuki S."/>
            <person name="Yamaguchi H."/>
            <person name="Hirooka S."/>
            <person name="Minakuchi Y."/>
            <person name="Miyagishima S."/>
            <person name="Kawachi M."/>
            <person name="Toyoda A."/>
            <person name="Nozaki H."/>
        </authorList>
    </citation>
    <scope>NUCLEOTIDE SEQUENCE [LARGE SCALE GENOMIC DNA]</scope>
    <source>
        <strain evidence="13 14">NIES-4017</strain>
    </source>
</reference>
<comment type="cofactor">
    <cofactor evidence="1">
        <name>Mg(2+)</name>
        <dbReference type="ChEBI" id="CHEBI:18420"/>
    </cofactor>
</comment>
<evidence type="ECO:0000256" key="4">
    <source>
        <dbReference type="ARBA" id="ARBA00022679"/>
    </source>
</evidence>
<dbReference type="Pfam" id="PF05770">
    <property type="entry name" value="Ins134_P3_kin"/>
    <property type="match status" value="2"/>
</dbReference>
<dbReference type="InterPro" id="IPR041429">
    <property type="entry name" value="ITPK1_N"/>
</dbReference>
<feature type="domain" description="Inositol 1,3,4-trisphosphate 5/6-kinase ATP-grasp" evidence="11">
    <location>
        <begin position="530"/>
        <end position="562"/>
    </location>
</feature>
<feature type="region of interest" description="Disordered" evidence="10">
    <location>
        <begin position="504"/>
        <end position="529"/>
    </location>
</feature>
<accession>A0AAD3HPZ4</accession>
<keyword evidence="9" id="KW-0460">Magnesium</keyword>
<dbReference type="InterPro" id="IPR008656">
    <property type="entry name" value="Inositol_tetrakis-P_1-kinase"/>
</dbReference>
<dbReference type="PANTHER" id="PTHR14217">
    <property type="entry name" value="INOSITOL-TETRAKISPHOSPHATE 1-KINASE"/>
    <property type="match status" value="1"/>
</dbReference>
<dbReference type="Proteomes" id="UP001054857">
    <property type="component" value="Unassembled WGS sequence"/>
</dbReference>
<dbReference type="EMBL" id="BMAR01000026">
    <property type="protein sequence ID" value="GFR48828.1"/>
    <property type="molecule type" value="Genomic_DNA"/>
</dbReference>
<dbReference type="GO" id="GO:0005737">
    <property type="term" value="C:cytoplasm"/>
    <property type="evidence" value="ECO:0007669"/>
    <property type="project" value="TreeGrafter"/>
</dbReference>
<protein>
    <submittedName>
        <fullName evidence="13">Uncharacterized protein</fullName>
    </submittedName>
</protein>
<gene>
    <name evidence="13" type="ORF">Agub_g10781</name>
</gene>
<dbReference type="Pfam" id="PF17927">
    <property type="entry name" value="Ins134_P3_kin_N"/>
    <property type="match status" value="2"/>
</dbReference>
<evidence type="ECO:0000256" key="10">
    <source>
        <dbReference type="SAM" id="MobiDB-lite"/>
    </source>
</evidence>
<dbReference type="Gene3D" id="3.40.50.11370">
    <property type="match status" value="1"/>
</dbReference>
<organism evidence="13 14">
    <name type="scientific">Astrephomene gubernaculifera</name>
    <dbReference type="NCBI Taxonomy" id="47775"/>
    <lineage>
        <taxon>Eukaryota</taxon>
        <taxon>Viridiplantae</taxon>
        <taxon>Chlorophyta</taxon>
        <taxon>core chlorophytes</taxon>
        <taxon>Chlorophyceae</taxon>
        <taxon>CS clade</taxon>
        <taxon>Chlamydomonadales</taxon>
        <taxon>Astrephomenaceae</taxon>
        <taxon>Astrephomene</taxon>
    </lineage>
</organism>
<evidence type="ECO:0000256" key="9">
    <source>
        <dbReference type="ARBA" id="ARBA00022842"/>
    </source>
</evidence>
<dbReference type="GO" id="GO:0005524">
    <property type="term" value="F:ATP binding"/>
    <property type="evidence" value="ECO:0007669"/>
    <property type="project" value="UniProtKB-KW"/>
</dbReference>
<feature type="region of interest" description="Disordered" evidence="10">
    <location>
        <begin position="51"/>
        <end position="70"/>
    </location>
</feature>
<proteinExistence type="inferred from homology"/>
<comment type="subunit">
    <text evidence="3">Monomer.</text>
</comment>
<feature type="domain" description="Inositol-tetrakisphosphate 1-kinase N-terminal" evidence="12">
    <location>
        <begin position="12"/>
        <end position="55"/>
    </location>
</feature>
<dbReference type="AlphaFoldDB" id="A0AAD3HPZ4"/>
<dbReference type="GO" id="GO:0052725">
    <property type="term" value="F:inositol-1,3,4-trisphosphate 6-kinase activity"/>
    <property type="evidence" value="ECO:0007669"/>
    <property type="project" value="InterPro"/>
</dbReference>
<evidence type="ECO:0000256" key="7">
    <source>
        <dbReference type="ARBA" id="ARBA00022777"/>
    </source>
</evidence>
<feature type="domain" description="Inositol-tetrakisphosphate 1-kinase N-terminal" evidence="12">
    <location>
        <begin position="77"/>
        <end position="114"/>
    </location>
</feature>
<dbReference type="InterPro" id="IPR040464">
    <property type="entry name" value="InsP(3)kin_ATP-grasp"/>
</dbReference>
<feature type="region of interest" description="Disordered" evidence="10">
    <location>
        <begin position="325"/>
        <end position="363"/>
    </location>
</feature>
<evidence type="ECO:0000259" key="12">
    <source>
        <dbReference type="Pfam" id="PF17927"/>
    </source>
</evidence>
<evidence type="ECO:0000256" key="8">
    <source>
        <dbReference type="ARBA" id="ARBA00022840"/>
    </source>
</evidence>
<dbReference type="GO" id="GO:0047325">
    <property type="term" value="F:inositol-3,4,5,6-tetrakisphosphate 1-kinase activity"/>
    <property type="evidence" value="ECO:0007669"/>
    <property type="project" value="InterPro"/>
</dbReference>
<evidence type="ECO:0000256" key="3">
    <source>
        <dbReference type="ARBA" id="ARBA00011245"/>
    </source>
</evidence>
<evidence type="ECO:0000313" key="13">
    <source>
        <dbReference type="EMBL" id="GFR48828.1"/>
    </source>
</evidence>
<feature type="compositionally biased region" description="Pro residues" evidence="10">
    <location>
        <begin position="140"/>
        <end position="162"/>
    </location>
</feature>
<dbReference type="GO" id="GO:0052726">
    <property type="term" value="F:inositol-1,3,4-trisphosphate 5-kinase activity"/>
    <property type="evidence" value="ECO:0007669"/>
    <property type="project" value="InterPro"/>
</dbReference>
<name>A0AAD3HPZ4_9CHLO</name>
<keyword evidence="4" id="KW-0808">Transferase</keyword>
<feature type="region of interest" description="Disordered" evidence="10">
    <location>
        <begin position="133"/>
        <end position="169"/>
    </location>
</feature>
<dbReference type="GO" id="GO:0032957">
    <property type="term" value="P:inositol trisphosphate metabolic process"/>
    <property type="evidence" value="ECO:0007669"/>
    <property type="project" value="InterPro"/>
</dbReference>
<comment type="similarity">
    <text evidence="2">Belongs to the ITPK1 family.</text>
</comment>
<feature type="compositionally biased region" description="Gly residues" evidence="10">
    <location>
        <begin position="330"/>
        <end position="354"/>
    </location>
</feature>
<feature type="compositionally biased region" description="Basic and acidic residues" evidence="10">
    <location>
        <begin position="504"/>
        <end position="516"/>
    </location>
</feature>
<keyword evidence="14" id="KW-1185">Reference proteome</keyword>
<keyword evidence="6" id="KW-0547">Nucleotide-binding</keyword>
<evidence type="ECO:0000256" key="5">
    <source>
        <dbReference type="ARBA" id="ARBA00022723"/>
    </source>
</evidence>
<dbReference type="PANTHER" id="PTHR14217:SF39">
    <property type="entry name" value="INOSITOL-TETRAKISPHOSPHATE 1-KINASE 3"/>
    <property type="match status" value="1"/>
</dbReference>
<keyword evidence="7" id="KW-0418">Kinase</keyword>
<keyword evidence="5" id="KW-0479">Metal-binding</keyword>
<evidence type="ECO:0000256" key="1">
    <source>
        <dbReference type="ARBA" id="ARBA00001946"/>
    </source>
</evidence>
<evidence type="ECO:0000256" key="6">
    <source>
        <dbReference type="ARBA" id="ARBA00022741"/>
    </source>
</evidence>
<dbReference type="GO" id="GO:0000287">
    <property type="term" value="F:magnesium ion binding"/>
    <property type="evidence" value="ECO:0007669"/>
    <property type="project" value="InterPro"/>
</dbReference>